<accession>A0ACB6Q935</accession>
<proteinExistence type="predicted"/>
<name>A0ACB6Q935_9PLEO</name>
<dbReference type="EMBL" id="MU003560">
    <property type="protein sequence ID" value="KAF2462867.1"/>
    <property type="molecule type" value="Genomic_DNA"/>
</dbReference>
<protein>
    <submittedName>
        <fullName evidence="1">Uncharacterized protein</fullName>
    </submittedName>
</protein>
<evidence type="ECO:0000313" key="1">
    <source>
        <dbReference type="EMBL" id="KAF2462867.1"/>
    </source>
</evidence>
<organism evidence="1 2">
    <name type="scientific">Lindgomyces ingoldianus</name>
    <dbReference type="NCBI Taxonomy" id="673940"/>
    <lineage>
        <taxon>Eukaryota</taxon>
        <taxon>Fungi</taxon>
        <taxon>Dikarya</taxon>
        <taxon>Ascomycota</taxon>
        <taxon>Pezizomycotina</taxon>
        <taxon>Dothideomycetes</taxon>
        <taxon>Pleosporomycetidae</taxon>
        <taxon>Pleosporales</taxon>
        <taxon>Lindgomycetaceae</taxon>
        <taxon>Lindgomyces</taxon>
    </lineage>
</organism>
<dbReference type="Proteomes" id="UP000799755">
    <property type="component" value="Unassembled WGS sequence"/>
</dbReference>
<gene>
    <name evidence="1" type="ORF">BDR25DRAFT_118148</name>
</gene>
<reference evidence="1" key="1">
    <citation type="journal article" date="2020" name="Stud. Mycol.">
        <title>101 Dothideomycetes genomes: a test case for predicting lifestyles and emergence of pathogens.</title>
        <authorList>
            <person name="Haridas S."/>
            <person name="Albert R."/>
            <person name="Binder M."/>
            <person name="Bloem J."/>
            <person name="Labutti K."/>
            <person name="Salamov A."/>
            <person name="Andreopoulos B."/>
            <person name="Baker S."/>
            <person name="Barry K."/>
            <person name="Bills G."/>
            <person name="Bluhm B."/>
            <person name="Cannon C."/>
            <person name="Castanera R."/>
            <person name="Culley D."/>
            <person name="Daum C."/>
            <person name="Ezra D."/>
            <person name="Gonzalez J."/>
            <person name="Henrissat B."/>
            <person name="Kuo A."/>
            <person name="Liang C."/>
            <person name="Lipzen A."/>
            <person name="Lutzoni F."/>
            <person name="Magnuson J."/>
            <person name="Mondo S."/>
            <person name="Nolan M."/>
            <person name="Ohm R."/>
            <person name="Pangilinan J."/>
            <person name="Park H.-J."/>
            <person name="Ramirez L."/>
            <person name="Alfaro M."/>
            <person name="Sun H."/>
            <person name="Tritt A."/>
            <person name="Yoshinaga Y."/>
            <person name="Zwiers L.-H."/>
            <person name="Turgeon B."/>
            <person name="Goodwin S."/>
            <person name="Spatafora J."/>
            <person name="Crous P."/>
            <person name="Grigoriev I."/>
        </authorList>
    </citation>
    <scope>NUCLEOTIDE SEQUENCE</scope>
    <source>
        <strain evidence="1">ATCC 200398</strain>
    </source>
</reference>
<keyword evidence="2" id="KW-1185">Reference proteome</keyword>
<evidence type="ECO:0000313" key="2">
    <source>
        <dbReference type="Proteomes" id="UP000799755"/>
    </source>
</evidence>
<sequence>MAQIGIATGIITLLEKSLAFYRVIAAAKNFGSDAAHSVMMLRFEAFRYQEWARENKNITAIFQDSSNEDTSRRQTQMIGLTHATQPISPVATFREALCDAVTQIIEVLRSVDKLLTKYNRAFEAREESNDPINLGVESIVVGPGLLQDEMQNAAQKYSRLKESLQLKTSFARRAKYGIQTWNDADKETLKDLVERFKYWNDSIHQIAPPEKPNLQELRMASQLVVSARSSAQLESVREAAAESSYKSVSRSAGLKMKMGEAFRDPGLKKNYADVKIDTKIARSRRFLTEFYPEGMSGARTQVTPRSPANFKIVGNSGSPSSIRTATQRVITEWYYYDSRWNDDQAKLADDRVERLAHRFSASEKPVNLHVLDCVGWIQHPSKRDRALLYKVPDNSDCVSQTSQPVTLHELLTAKQTPTHERLPSLGQRFKLAAALAVGFLELHTVGWIHKGFGSHNVLLFSDSKGKVCYDKPFISGFDFARPDTPREVSLSTRVSKFDLYRHPEIRELKPSSDITKPSSSHAHDVYSLGLVLFEIGMWMPLESYTKANLSPLDFRTRIQGYVARDLGLWMGNRFRDAVQSCLSGEYLQKSETFSLGETEEQIEDAEDLVDPATSDQSMTRIRQLGYFYHFIVAEIHGCQCEVGER</sequence>
<comment type="caution">
    <text evidence="1">The sequence shown here is derived from an EMBL/GenBank/DDBJ whole genome shotgun (WGS) entry which is preliminary data.</text>
</comment>